<dbReference type="RefSeq" id="WP_035707139.1">
    <property type="nucleotide sequence ID" value="NZ_CAMIFG010000055.1"/>
</dbReference>
<gene>
    <name evidence="3" type="primary">ureD</name>
    <name evidence="4" type="ORF">CN97_08530</name>
</gene>
<reference evidence="4 5" key="1">
    <citation type="submission" date="2014-03" db="EMBL/GenBank/DDBJ databases">
        <title>Genome of Haematobacter massiliensis CCUG 47968.</title>
        <authorList>
            <person name="Wang D."/>
            <person name="Wang G."/>
        </authorList>
    </citation>
    <scope>NUCLEOTIDE SEQUENCE [LARGE SCALE GENOMIC DNA]</scope>
    <source>
        <strain evidence="4 5">CCUG 47968</strain>
    </source>
</reference>
<evidence type="ECO:0000256" key="3">
    <source>
        <dbReference type="HAMAP-Rule" id="MF_01384"/>
    </source>
</evidence>
<dbReference type="GO" id="GO:0005737">
    <property type="term" value="C:cytoplasm"/>
    <property type="evidence" value="ECO:0007669"/>
    <property type="project" value="UniProtKB-SubCell"/>
</dbReference>
<dbReference type="Proteomes" id="UP000028826">
    <property type="component" value="Unassembled WGS sequence"/>
</dbReference>
<dbReference type="STRING" id="195105.CN97_08530"/>
<dbReference type="eggNOG" id="COG0829">
    <property type="taxonomic scope" value="Bacteria"/>
</dbReference>
<dbReference type="GO" id="GO:0016151">
    <property type="term" value="F:nickel cation binding"/>
    <property type="evidence" value="ECO:0007669"/>
    <property type="project" value="UniProtKB-UniRule"/>
</dbReference>
<keyword evidence="3" id="KW-0996">Nickel insertion</keyword>
<protein>
    <recommendedName>
        <fullName evidence="3">Urease accessory protein UreD</fullName>
    </recommendedName>
</protein>
<evidence type="ECO:0000256" key="2">
    <source>
        <dbReference type="ARBA" id="ARBA00023186"/>
    </source>
</evidence>
<dbReference type="PANTHER" id="PTHR33643:SF1">
    <property type="entry name" value="UREASE ACCESSORY PROTEIN D"/>
    <property type="match status" value="1"/>
</dbReference>
<dbReference type="EMBL" id="JGYG01000002">
    <property type="protein sequence ID" value="KFI31074.1"/>
    <property type="molecule type" value="Genomic_DNA"/>
</dbReference>
<evidence type="ECO:0000313" key="5">
    <source>
        <dbReference type="Proteomes" id="UP000028826"/>
    </source>
</evidence>
<dbReference type="HAMAP" id="MF_01384">
    <property type="entry name" value="UreD"/>
    <property type="match status" value="1"/>
</dbReference>
<evidence type="ECO:0000256" key="1">
    <source>
        <dbReference type="ARBA" id="ARBA00007177"/>
    </source>
</evidence>
<evidence type="ECO:0000313" key="4">
    <source>
        <dbReference type="EMBL" id="KFI31074.1"/>
    </source>
</evidence>
<sequence>MQDGQTYRLERVRGAAQVTLSHRAGAVRLDELGQQGSAKAFLPRVHGPVPEVVFLNTAGGLTGGDRLSYRLSAGAGAVVTGTTQTAERIYSSTGDLAEVEVHLLAEAGARLHWLPQETILFDRARLVRNTRADLAGDAELLLVETLVLGRAAMGEEVRSLHLLDRREVWRDGHPVFLEPLRLGDHSQGRAALIGAHRAIATLALLACGAEDAVGPLRAALGGIDGVEAGVSGWDGRCIVRLAAERPAALRQALRVAMEAVRGAPLPRVWQL</sequence>
<dbReference type="OrthoDB" id="9798842at2"/>
<accession>A0A086Y9X4</accession>
<keyword evidence="3" id="KW-0963">Cytoplasm</keyword>
<comment type="function">
    <text evidence="3">Required for maturation of urease via the functional incorporation of the urease nickel metallocenter.</text>
</comment>
<comment type="similarity">
    <text evidence="1 3">Belongs to the UreD family.</text>
</comment>
<dbReference type="AlphaFoldDB" id="A0A086Y9X4"/>
<dbReference type="InterPro" id="IPR002669">
    <property type="entry name" value="UreD"/>
</dbReference>
<dbReference type="Pfam" id="PF01774">
    <property type="entry name" value="UreD"/>
    <property type="match status" value="1"/>
</dbReference>
<keyword evidence="2 3" id="KW-0143">Chaperone</keyword>
<comment type="subcellular location">
    <subcellularLocation>
        <location evidence="3">Cytoplasm</location>
    </subcellularLocation>
</comment>
<dbReference type="PANTHER" id="PTHR33643">
    <property type="entry name" value="UREASE ACCESSORY PROTEIN D"/>
    <property type="match status" value="1"/>
</dbReference>
<comment type="subunit">
    <text evidence="3">UreD, UreF and UreG form a complex that acts as a GTP-hydrolysis-dependent molecular chaperone, activating the urease apoprotein by helping to assemble the nickel containing metallocenter of UreC. The UreE protein probably delivers the nickel.</text>
</comment>
<organism evidence="4 5">
    <name type="scientific">Haematobacter massiliensis</name>
    <dbReference type="NCBI Taxonomy" id="195105"/>
    <lineage>
        <taxon>Bacteria</taxon>
        <taxon>Pseudomonadati</taxon>
        <taxon>Pseudomonadota</taxon>
        <taxon>Alphaproteobacteria</taxon>
        <taxon>Rhodobacterales</taxon>
        <taxon>Paracoccaceae</taxon>
        <taxon>Haematobacter</taxon>
    </lineage>
</organism>
<comment type="caution">
    <text evidence="4">The sequence shown here is derived from an EMBL/GenBank/DDBJ whole genome shotgun (WGS) entry which is preliminary data.</text>
</comment>
<name>A0A086Y9X4_9RHOB</name>
<proteinExistence type="inferred from homology"/>
<keyword evidence="5" id="KW-1185">Reference proteome</keyword>